<protein>
    <submittedName>
        <fullName evidence="1">Uncharacterized protein</fullName>
    </submittedName>
</protein>
<organism evidence="1 2">
    <name type="scientific">Apiospora kogelbergensis</name>
    <dbReference type="NCBI Taxonomy" id="1337665"/>
    <lineage>
        <taxon>Eukaryota</taxon>
        <taxon>Fungi</taxon>
        <taxon>Dikarya</taxon>
        <taxon>Ascomycota</taxon>
        <taxon>Pezizomycotina</taxon>
        <taxon>Sordariomycetes</taxon>
        <taxon>Xylariomycetidae</taxon>
        <taxon>Amphisphaeriales</taxon>
        <taxon>Apiosporaceae</taxon>
        <taxon>Apiospora</taxon>
    </lineage>
</organism>
<dbReference type="AlphaFoldDB" id="A0AAW0QY13"/>
<sequence length="208" mass="24195">MVDDLFQVLGVSRHADFEGIRVGYCRRIRHIKSYVRREDRRDEIRKAQEAWRVLGEKGSRDRYLEQLRQDNVMDAARHEQDSQFQQEAARHKQGNGFQTIHGWGQGRVQRPPAQWFKPVAKYALDTIGALKADLDFTYEKTEQARRRLVVGLHGIPQLVQGLDAYFGVIRRGFDLIAGAVVVLEDELLNDLRVILERWLRLIDTMNKG</sequence>
<proteinExistence type="predicted"/>
<reference evidence="1 2" key="1">
    <citation type="submission" date="2023-01" db="EMBL/GenBank/DDBJ databases">
        <title>Analysis of 21 Apiospora genomes using comparative genomics revels a genus with tremendous synthesis potential of carbohydrate active enzymes and secondary metabolites.</title>
        <authorList>
            <person name="Sorensen T."/>
        </authorList>
    </citation>
    <scope>NUCLEOTIDE SEQUENCE [LARGE SCALE GENOMIC DNA]</scope>
    <source>
        <strain evidence="1 2">CBS 117206</strain>
    </source>
</reference>
<comment type="caution">
    <text evidence="1">The sequence shown here is derived from an EMBL/GenBank/DDBJ whole genome shotgun (WGS) entry which is preliminary data.</text>
</comment>
<dbReference type="InterPro" id="IPR036869">
    <property type="entry name" value="J_dom_sf"/>
</dbReference>
<name>A0AAW0QY13_9PEZI</name>
<evidence type="ECO:0000313" key="1">
    <source>
        <dbReference type="EMBL" id="KAK8115245.1"/>
    </source>
</evidence>
<accession>A0AAW0QY13</accession>
<gene>
    <name evidence="1" type="ORF">PG999_007314</name>
</gene>
<dbReference type="Gene3D" id="1.10.287.110">
    <property type="entry name" value="DnaJ domain"/>
    <property type="match status" value="1"/>
</dbReference>
<keyword evidence="2" id="KW-1185">Reference proteome</keyword>
<dbReference type="EMBL" id="JAQQWP010000006">
    <property type="protein sequence ID" value="KAK8115245.1"/>
    <property type="molecule type" value="Genomic_DNA"/>
</dbReference>
<evidence type="ECO:0000313" key="2">
    <source>
        <dbReference type="Proteomes" id="UP001392437"/>
    </source>
</evidence>
<dbReference type="Proteomes" id="UP001392437">
    <property type="component" value="Unassembled WGS sequence"/>
</dbReference>
<dbReference type="SUPFAM" id="SSF46565">
    <property type="entry name" value="Chaperone J-domain"/>
    <property type="match status" value="1"/>
</dbReference>